<dbReference type="Proteomes" id="UP000265000">
    <property type="component" value="Unplaced"/>
</dbReference>
<organism evidence="2 3">
    <name type="scientific">Fundulus heteroclitus</name>
    <name type="common">Killifish</name>
    <name type="synonym">Mummichog</name>
    <dbReference type="NCBI Taxonomy" id="8078"/>
    <lineage>
        <taxon>Eukaryota</taxon>
        <taxon>Metazoa</taxon>
        <taxon>Chordata</taxon>
        <taxon>Craniata</taxon>
        <taxon>Vertebrata</taxon>
        <taxon>Euteleostomi</taxon>
        <taxon>Actinopterygii</taxon>
        <taxon>Neopterygii</taxon>
        <taxon>Teleostei</taxon>
        <taxon>Neoteleostei</taxon>
        <taxon>Acanthomorphata</taxon>
        <taxon>Ovalentaria</taxon>
        <taxon>Atherinomorphae</taxon>
        <taxon>Cyprinodontiformes</taxon>
        <taxon>Fundulidae</taxon>
        <taxon>Fundulus</taxon>
    </lineage>
</organism>
<feature type="domain" description="Eukaryotic translation initiation factor 3 subunit E N-terminal" evidence="1">
    <location>
        <begin position="5"/>
        <end position="31"/>
    </location>
</feature>
<evidence type="ECO:0000313" key="2">
    <source>
        <dbReference type="Ensembl" id="ENSFHEP00000025038.1"/>
    </source>
</evidence>
<evidence type="ECO:0000259" key="1">
    <source>
        <dbReference type="Pfam" id="PF09440"/>
    </source>
</evidence>
<dbReference type="InterPro" id="IPR019010">
    <property type="entry name" value="eIF3e_N"/>
</dbReference>
<protein>
    <recommendedName>
        <fullName evidence="1">Eukaryotic translation initiation factor 3 subunit E N-terminal domain-containing protein</fullName>
    </recommendedName>
</protein>
<name>A0A3Q2QCY0_FUNHE</name>
<dbReference type="Ensembl" id="ENSFHET00000006238.1">
    <property type="protein sequence ID" value="ENSFHEP00000025038.1"/>
    <property type="gene ID" value="ENSFHEG00000006993.1"/>
</dbReference>
<dbReference type="AlphaFoldDB" id="A0A3Q2QCY0"/>
<evidence type="ECO:0000313" key="3">
    <source>
        <dbReference type="Proteomes" id="UP000265000"/>
    </source>
</evidence>
<dbReference type="GeneTree" id="ENSGT01050000245909"/>
<sequence length="37" mass="4167">MAEYDLTTKIAHFLDRLLVSPLLEFLSVKEVSGLFAV</sequence>
<proteinExistence type="predicted"/>
<accession>A0A3Q2QCY0</accession>
<keyword evidence="3" id="KW-1185">Reference proteome</keyword>
<reference evidence="2" key="2">
    <citation type="submission" date="2025-09" db="UniProtKB">
        <authorList>
            <consortium name="Ensembl"/>
        </authorList>
    </citation>
    <scope>IDENTIFICATION</scope>
</reference>
<dbReference type="Pfam" id="PF09440">
    <property type="entry name" value="eIF3_N"/>
    <property type="match status" value="1"/>
</dbReference>
<dbReference type="STRING" id="8078.ENSFHEP00000025038"/>
<reference evidence="2" key="1">
    <citation type="submission" date="2025-08" db="UniProtKB">
        <authorList>
            <consortium name="Ensembl"/>
        </authorList>
    </citation>
    <scope>IDENTIFICATION</scope>
</reference>